<accession>A0A2V0NYN2</accession>
<evidence type="ECO:0000313" key="2">
    <source>
        <dbReference type="EMBL" id="GBF90683.1"/>
    </source>
</evidence>
<feature type="compositionally biased region" description="Basic and acidic residues" evidence="1">
    <location>
        <begin position="336"/>
        <end position="345"/>
    </location>
</feature>
<gene>
    <name evidence="2" type="ORF">Rsub_02982</name>
</gene>
<dbReference type="GO" id="GO:0003729">
    <property type="term" value="F:mRNA binding"/>
    <property type="evidence" value="ECO:0007669"/>
    <property type="project" value="InterPro"/>
</dbReference>
<dbReference type="GO" id="GO:0000340">
    <property type="term" value="F:RNA 7-methylguanosine cap binding"/>
    <property type="evidence" value="ECO:0007669"/>
    <property type="project" value="InterPro"/>
</dbReference>
<dbReference type="PANTHER" id="PTHR16291">
    <property type="entry name" value="NUCLEAR CAP-BINDING PROTEIN SUBUNIT 3"/>
    <property type="match status" value="1"/>
</dbReference>
<dbReference type="EMBL" id="BDRX01000019">
    <property type="protein sequence ID" value="GBF90683.1"/>
    <property type="molecule type" value="Genomic_DNA"/>
</dbReference>
<sequence length="444" mass="47513">MEAQHARIEFQLEEPPKEETELEEERKKHQLRAERFGLQFRDPGRRKEYRLEARKERLAGEGFITGIDMFSEEEKAKRAARAAKFGVSRPEPVDAYAPDPEEVKRKERGAKFGTGYNPEGALMDMDLFETRADAPPDAARRPDAIYLYGVDVMSTADVKGYFGDYAPRFVEWINDSSCCVLFGDAASAARAIVASGHPLPADVEAPDAGGQGGLDPTSIDSLPYLWHKGRDFVKGGTPISLMYRMATEADRKDTAAPRRSRYLWKTAGGGSGSKRRRRPDEGGYGGRDGDGGEGMEGYEEYGGGGGGDDGDDHDMQRRRGERGGEQLRRQRRKRAKGGDIDMHEAGEEEGGGGGKGAGAGAGASGGSGKEDEPKEQEDPAKAAEAAAATTAERFGVPDLRQLLAAKAAGGGGGGEAGGGKAGRIDELAPEAFEEVVPPADEEAA</sequence>
<feature type="region of interest" description="Disordered" evidence="1">
    <location>
        <begin position="249"/>
        <end position="444"/>
    </location>
</feature>
<evidence type="ECO:0000256" key="1">
    <source>
        <dbReference type="SAM" id="MobiDB-lite"/>
    </source>
</evidence>
<feature type="compositionally biased region" description="Gly residues" evidence="1">
    <location>
        <begin position="351"/>
        <end position="367"/>
    </location>
</feature>
<name>A0A2V0NYN2_9CHLO</name>
<dbReference type="Proteomes" id="UP000247498">
    <property type="component" value="Unassembled WGS sequence"/>
</dbReference>
<dbReference type="InterPro" id="IPR019416">
    <property type="entry name" value="NCBP3"/>
</dbReference>
<dbReference type="InParanoid" id="A0A2V0NYN2"/>
<dbReference type="STRING" id="307507.A0A2V0NYN2"/>
<protein>
    <submittedName>
        <fullName evidence="2">Splicing RNP complex component protein</fullName>
    </submittedName>
</protein>
<feature type="compositionally biased region" description="Acidic residues" evidence="1">
    <location>
        <begin position="427"/>
        <end position="444"/>
    </location>
</feature>
<keyword evidence="3" id="KW-1185">Reference proteome</keyword>
<feature type="compositionally biased region" description="Basic and acidic residues" evidence="1">
    <location>
        <begin position="313"/>
        <end position="328"/>
    </location>
</feature>
<feature type="compositionally biased region" description="Gly residues" evidence="1">
    <location>
        <begin position="408"/>
        <end position="421"/>
    </location>
</feature>
<comment type="caution">
    <text evidence="2">The sequence shown here is derived from an EMBL/GenBank/DDBJ whole genome shotgun (WGS) entry which is preliminary data.</text>
</comment>
<proteinExistence type="predicted"/>
<feature type="region of interest" description="Disordered" evidence="1">
    <location>
        <begin position="1"/>
        <end position="30"/>
    </location>
</feature>
<dbReference type="GO" id="GO:0005634">
    <property type="term" value="C:nucleus"/>
    <property type="evidence" value="ECO:0007669"/>
    <property type="project" value="TreeGrafter"/>
</dbReference>
<feature type="compositionally biased region" description="Low complexity" evidence="1">
    <location>
        <begin position="382"/>
        <end position="392"/>
    </location>
</feature>
<dbReference type="Pfam" id="PF10309">
    <property type="entry name" value="NCBP3"/>
    <property type="match status" value="1"/>
</dbReference>
<organism evidence="2 3">
    <name type="scientific">Raphidocelis subcapitata</name>
    <dbReference type="NCBI Taxonomy" id="307507"/>
    <lineage>
        <taxon>Eukaryota</taxon>
        <taxon>Viridiplantae</taxon>
        <taxon>Chlorophyta</taxon>
        <taxon>core chlorophytes</taxon>
        <taxon>Chlorophyceae</taxon>
        <taxon>CS clade</taxon>
        <taxon>Sphaeropleales</taxon>
        <taxon>Selenastraceae</taxon>
        <taxon>Raphidocelis</taxon>
    </lineage>
</organism>
<evidence type="ECO:0000313" key="3">
    <source>
        <dbReference type="Proteomes" id="UP000247498"/>
    </source>
</evidence>
<dbReference type="OrthoDB" id="422106at2759"/>
<dbReference type="PANTHER" id="PTHR16291:SF0">
    <property type="entry name" value="NUCLEAR CAP-BINDING PROTEIN SUBUNIT 3"/>
    <property type="match status" value="1"/>
</dbReference>
<reference evidence="2 3" key="1">
    <citation type="journal article" date="2018" name="Sci. Rep.">
        <title>Raphidocelis subcapitata (=Pseudokirchneriella subcapitata) provides an insight into genome evolution and environmental adaptations in the Sphaeropleales.</title>
        <authorList>
            <person name="Suzuki S."/>
            <person name="Yamaguchi H."/>
            <person name="Nakajima N."/>
            <person name="Kawachi M."/>
        </authorList>
    </citation>
    <scope>NUCLEOTIDE SEQUENCE [LARGE SCALE GENOMIC DNA]</scope>
    <source>
        <strain evidence="2 3">NIES-35</strain>
    </source>
</reference>
<feature type="compositionally biased region" description="Basic and acidic residues" evidence="1">
    <location>
        <begin position="368"/>
        <end position="381"/>
    </location>
</feature>
<dbReference type="AlphaFoldDB" id="A0A2V0NYN2"/>